<gene>
    <name evidence="9" type="ORF">E7Z74_00990</name>
</gene>
<comment type="subcellular location">
    <subcellularLocation>
        <location evidence="1">Cell envelope</location>
    </subcellularLocation>
    <subcellularLocation>
        <location evidence="2">Cell outer membrane</location>
    </subcellularLocation>
    <subcellularLocation>
        <location evidence="3">Secreted</location>
    </subcellularLocation>
</comment>
<dbReference type="Pfam" id="PF02415">
    <property type="entry name" value="Chlam_PMP"/>
    <property type="match status" value="4"/>
</dbReference>
<dbReference type="InterPro" id="IPR039448">
    <property type="entry name" value="Beta_helix"/>
</dbReference>
<comment type="caution">
    <text evidence="9">The sequence shown here is derived from an EMBL/GenBank/DDBJ whole genome shotgun (WGS) entry which is preliminary data.</text>
</comment>
<dbReference type="PANTHER" id="PTHR11319">
    <property type="entry name" value="G PROTEIN-COUPLED RECEPTOR-RELATED"/>
    <property type="match status" value="1"/>
</dbReference>
<dbReference type="InterPro" id="IPR012334">
    <property type="entry name" value="Pectin_lyas_fold"/>
</dbReference>
<dbReference type="GO" id="GO:0005576">
    <property type="term" value="C:extracellular region"/>
    <property type="evidence" value="ECO:0007669"/>
    <property type="project" value="UniProtKB-SubCell"/>
</dbReference>
<evidence type="ECO:0000313" key="10">
    <source>
        <dbReference type="Proteomes" id="UP000713479"/>
    </source>
</evidence>
<keyword evidence="5" id="KW-0732">Signal</keyword>
<evidence type="ECO:0000313" key="9">
    <source>
        <dbReference type="EMBL" id="MBE6509836.1"/>
    </source>
</evidence>
<sequence length="1760" mass="193097">MKTKNILVGLIILFVLCSISSVSAADLNETQSLDNNFVATTNDDVQLTFQYDDNISSSSDSLNELKNQINKASDGSVINLNKDYSGSDDSGITIDKSLTINGQGHTIDCANLKDTYLFKSTSGKITLENLIIKNNKNSMYSYGTIYIKDNAQYTINNCTFISNTAGGGGAIYNGAKEYQLTIKNSKFINNIASDNDGGAIYSRGELNIENSYFEGNDAAMDGGAVYCDKSIDVINTTFVSNHLSSKVPNHKSYGGAIGAKGIVFVENSRFSNNVAGDLGGAIFSYSNVIIKNSSFSKNSANVGGAVYVDSSTAVISTSTFADNTAKSGEGGAIYSSKWTHIENSTFLRNTADAKGGAIYTNYIQFGQNVFFINNTAKDHGGAVYTDYISNNICNINFNGNKVTADFGGAIYINKKSGNVYFINSTFISNSATAGDGGAIYSDSGSTNIILINSIFKNNHANGGKEKRYGGAIRCCNRLTVDNCTFIDNWAENLGGAIYTNTIDSIKNSVFISNHAKEGGAIYVNNKCSMSITNSYFNSNKATDGRGGAIYTDSKSTSLTINNNAFLGNDASGQGKDVFNSGSYSLIHQDWWGTNSPSFNSDKLMEYHTIGSNERHSESVPNKISISGESKGYVGVETTIKVTFTSSINNYEFGTIKFSSDKKGTFTTRNMVGNSLEIIYVPNEEGTHKITAAVDSQSLTYDVSVGKISVYGKNMTKVQGDNKTFTAVFKDSDGNYLKEGTVITFEINNVKYEAKISNNGVAKLTSISNLKPGIYTVKSINNVTGESFTNQLKIVSRNETYNISDIFAVKFSSGNLKNGSVTFKVGSYSFIANITDDIAYCQLNVKAGDYTVNVLHNNKEVYTVNIKVLNKYSPTNVILNKTSYGSLIPIYSNETFNKNNNVIYSVIGENTYRYIFPNEESSIIYNVTVSNNAEFEKVLKKISGSDFKADIIIINLKNNTYKLSSGFYKDQEWSYYIHLTHGALYINGNGATIDDGYKNGFITLEKGTKISISDLTFTKFKRIFVNNGEVYCNKVNFIKNDASFWATSTKGSVIYNKKTATFVNCVFDHNDNKHGASIYKYQSDLQAAVLYAESGSLTNFVLCNFKTDYDTIHAVDGSMVVLYDNDANNFNKLKKDVNNNFEVGSCLDYRPYSSLNINKTATYNYNDALKLATDNKESFYKVECSSFIFNLEKKTYDISISDYKNIAFKYDFRTFNSLGSFFSSSGKKDNVYVHHGFLFDVGSRPVVINGNGAEIKLSGSFDSDDHHFAFVPKYGSLTLINLTISGFNNALVNYGKLIIINCTFKDNRIHYLYQNAGTEFGGAIRNYDSVYVYNTTFLNNRASYGGAYYGKGDSSVAQFYNCSFSGNTRLSNLAWYNGDDNPIYLDENAIVKIINCKGLSKSNMITKNGALTLFRESLNETIYNFVVNDVSDLYKLSKIVNNNVQYDVINVSFVNRQYNVIPNSKILFDFDYGNLILNGNGAKIFVQNQDDNDETQFLVTKKRSSVFINNLTIQGFNIAIYNKGTVNIYNSHLNNNKVDYNVKKDYGGAIVNEGSVLIYNSTFADNYAKYAGAIYNNKGTLSIIMSEFANNRGYSSKSNVDVYNQESSSSIMSIKSYPSVVDHFPRAAWQQDLIETGVTLGITLITAGISAGVSHAGIQAAHFINMLVGTIVGTAGGLVNAITYSVDNHDYSQFASRLLSGINDGVCAVGYGEGLNLIIKDSVSPVPIKPMTGKEIQAMGVNKIFDNFVKASIKIVKQIIV</sequence>
<dbReference type="SMART" id="SM00710">
    <property type="entry name" value="PbH1"/>
    <property type="match status" value="19"/>
</dbReference>
<evidence type="ECO:0000259" key="8">
    <source>
        <dbReference type="Pfam" id="PF13229"/>
    </source>
</evidence>
<keyword evidence="7" id="KW-0998">Cell outer membrane</keyword>
<evidence type="ECO:0000256" key="3">
    <source>
        <dbReference type="ARBA" id="ARBA00004613"/>
    </source>
</evidence>
<protein>
    <recommendedName>
        <fullName evidence="8">Right handed beta helix domain-containing protein</fullName>
    </recommendedName>
</protein>
<accession>A0A8T3VP64</accession>
<evidence type="ECO:0000256" key="5">
    <source>
        <dbReference type="ARBA" id="ARBA00022729"/>
    </source>
</evidence>
<dbReference type="SUPFAM" id="SSF51126">
    <property type="entry name" value="Pectin lyase-like"/>
    <property type="match status" value="3"/>
</dbReference>
<feature type="domain" description="Right handed beta helix" evidence="8">
    <location>
        <begin position="177"/>
        <end position="346"/>
    </location>
</feature>
<dbReference type="InterPro" id="IPR011050">
    <property type="entry name" value="Pectin_lyase_fold/virulence"/>
</dbReference>
<name>A0A8T3VP64_9EURY</name>
<reference evidence="9" key="1">
    <citation type="submission" date="2019-04" db="EMBL/GenBank/DDBJ databases">
        <title>Evolution of Biomass-Degrading Anaerobic Consortia Revealed by Metagenomics.</title>
        <authorList>
            <person name="Peng X."/>
        </authorList>
    </citation>
    <scope>NUCLEOTIDE SEQUENCE</scope>
    <source>
        <strain evidence="9">SIG13</strain>
    </source>
</reference>
<dbReference type="PANTHER" id="PTHR11319:SF35">
    <property type="entry name" value="OUTER MEMBRANE PROTEIN PMPC-RELATED"/>
    <property type="match status" value="1"/>
</dbReference>
<dbReference type="NCBIfam" id="TIGR01376">
    <property type="entry name" value="POMP_repeat"/>
    <property type="match status" value="3"/>
</dbReference>
<dbReference type="InterPro" id="IPR003368">
    <property type="entry name" value="POMP_repeat"/>
</dbReference>
<keyword evidence="6" id="KW-0472">Membrane</keyword>
<evidence type="ECO:0000256" key="6">
    <source>
        <dbReference type="ARBA" id="ARBA00023136"/>
    </source>
</evidence>
<evidence type="ECO:0000256" key="7">
    <source>
        <dbReference type="ARBA" id="ARBA00023237"/>
    </source>
</evidence>
<dbReference type="EMBL" id="SUTF01000001">
    <property type="protein sequence ID" value="MBE6509836.1"/>
    <property type="molecule type" value="Genomic_DNA"/>
</dbReference>
<organism evidence="9 10">
    <name type="scientific">Methanobrevibacter millerae</name>
    <dbReference type="NCBI Taxonomy" id="230361"/>
    <lineage>
        <taxon>Archaea</taxon>
        <taxon>Methanobacteriati</taxon>
        <taxon>Methanobacteriota</taxon>
        <taxon>Methanomada group</taxon>
        <taxon>Methanobacteria</taxon>
        <taxon>Methanobacteriales</taxon>
        <taxon>Methanobacteriaceae</taxon>
        <taxon>Methanobrevibacter</taxon>
    </lineage>
</organism>
<keyword evidence="4" id="KW-0964">Secreted</keyword>
<evidence type="ECO:0000256" key="1">
    <source>
        <dbReference type="ARBA" id="ARBA00004196"/>
    </source>
</evidence>
<evidence type="ECO:0000256" key="2">
    <source>
        <dbReference type="ARBA" id="ARBA00004442"/>
    </source>
</evidence>
<dbReference type="Proteomes" id="UP000713479">
    <property type="component" value="Unassembled WGS sequence"/>
</dbReference>
<dbReference type="Pfam" id="PF13229">
    <property type="entry name" value="Beta_helix"/>
    <property type="match status" value="1"/>
</dbReference>
<dbReference type="InterPro" id="IPR006626">
    <property type="entry name" value="PbH1"/>
</dbReference>
<dbReference type="Gene3D" id="2.160.20.10">
    <property type="entry name" value="Single-stranded right-handed beta-helix, Pectin lyase-like"/>
    <property type="match status" value="2"/>
</dbReference>
<proteinExistence type="predicted"/>
<evidence type="ECO:0000256" key="4">
    <source>
        <dbReference type="ARBA" id="ARBA00022525"/>
    </source>
</evidence>